<dbReference type="Gene3D" id="3.40.1440.10">
    <property type="entry name" value="GIY-YIG endonuclease"/>
    <property type="match status" value="1"/>
</dbReference>
<dbReference type="Pfam" id="PF01541">
    <property type="entry name" value="GIY-YIG"/>
    <property type="match status" value="1"/>
</dbReference>
<dbReference type="AlphaFoldDB" id="A0AB34WYF7"/>
<reference evidence="2 3" key="1">
    <citation type="submission" date="2016-01" db="EMBL/GenBank/DDBJ databases">
        <authorList>
            <person name="Mitreva M."/>
            <person name="Pepin K.H."/>
            <person name="Mihindukulasuriya K.A."/>
            <person name="Fulton R."/>
            <person name="Fronick C."/>
            <person name="O'Laughlin M."/>
            <person name="Miner T."/>
            <person name="Herter B."/>
            <person name="Rosa B.A."/>
            <person name="Cordes M."/>
            <person name="Tomlinson C."/>
            <person name="Wollam A."/>
            <person name="Palsikar V.B."/>
            <person name="Mardis E.R."/>
            <person name="Wilson R.K."/>
        </authorList>
    </citation>
    <scope>NUCLEOTIDE SEQUENCE [LARGE SCALE GENOMIC DNA]</scope>
    <source>
        <strain evidence="2 3">DNF00696</strain>
    </source>
</reference>
<dbReference type="SUPFAM" id="SSF82771">
    <property type="entry name" value="GIY-YIG endonuclease"/>
    <property type="match status" value="1"/>
</dbReference>
<feature type="domain" description="GIY-YIG" evidence="1">
    <location>
        <begin position="21"/>
        <end position="111"/>
    </location>
</feature>
<dbReference type="InterPro" id="IPR000305">
    <property type="entry name" value="GIY-YIG_endonuc"/>
</dbReference>
<gene>
    <name evidence="2" type="ORF">HMPREF1862_01449</name>
</gene>
<evidence type="ECO:0000313" key="3">
    <source>
        <dbReference type="Proteomes" id="UP000070572"/>
    </source>
</evidence>
<dbReference type="Proteomes" id="UP000070572">
    <property type="component" value="Unassembled WGS sequence"/>
</dbReference>
<evidence type="ECO:0000259" key="1">
    <source>
        <dbReference type="Pfam" id="PF01541"/>
    </source>
</evidence>
<sequence>MERIIENEEANWKQALSNVKAVYVITDRHTGKLYIGSASGNDRGLWQRWSTYADLNNLTGGNQKLKQLKDEKGSQYIIDNFQYSILEIFDTKTKFEDIISRESYWKRVLATREHGLNDN</sequence>
<evidence type="ECO:0000313" key="2">
    <source>
        <dbReference type="EMBL" id="KXB80225.1"/>
    </source>
</evidence>
<accession>A0AB34WYF7</accession>
<proteinExistence type="predicted"/>
<dbReference type="CDD" id="cd10446">
    <property type="entry name" value="GIY-YIG_unchar_1"/>
    <property type="match status" value="1"/>
</dbReference>
<dbReference type="RefSeq" id="WP_197413812.1">
    <property type="nucleotide sequence ID" value="NZ_KQ960684.1"/>
</dbReference>
<dbReference type="InterPro" id="IPR035901">
    <property type="entry name" value="GIY-YIG_endonuc_sf"/>
</dbReference>
<dbReference type="EMBL" id="LSDN01000018">
    <property type="protein sequence ID" value="KXB80225.1"/>
    <property type="molecule type" value="Genomic_DNA"/>
</dbReference>
<protein>
    <submittedName>
        <fullName evidence="2">GIY-YIG catalytic domain protein</fullName>
    </submittedName>
</protein>
<organism evidence="2 3">
    <name type="scientific">Varibaculum cambriense</name>
    <dbReference type="NCBI Taxonomy" id="184870"/>
    <lineage>
        <taxon>Bacteria</taxon>
        <taxon>Bacillati</taxon>
        <taxon>Actinomycetota</taxon>
        <taxon>Actinomycetes</taxon>
        <taxon>Actinomycetales</taxon>
        <taxon>Actinomycetaceae</taxon>
        <taxon>Varibaculum</taxon>
    </lineage>
</organism>
<name>A0AB34WYF7_9ACTO</name>
<comment type="caution">
    <text evidence="2">The sequence shown here is derived from an EMBL/GenBank/DDBJ whole genome shotgun (WGS) entry which is preliminary data.</text>
</comment>